<dbReference type="GO" id="GO:0016787">
    <property type="term" value="F:hydrolase activity"/>
    <property type="evidence" value="ECO:0007669"/>
    <property type="project" value="UniProtKB-KW"/>
</dbReference>
<proteinExistence type="predicted"/>
<name>A0A4P6X680_HYDPS</name>
<keyword evidence="1" id="KW-0378">Hydrolase</keyword>
<sequence>MNPTERLLQGADTLLLMLPGALMTPQHMVQAGLFDELAKRRLALDLVAPDLHAEGADNRIALRRLEDEWLAPARKTYRRVWLGGISRGGQLALSCWAGQVGAVNGLCLLAPYAGGRLTTNAIVRAGGLASWIATDDQMSDPDVRLWHWLLSPPPAVPMFMGYGDRDRFADGMSLLAQHLPLPRCEVLPGDHDWSAWLPLWQRFLDAGHFDALA</sequence>
<dbReference type="RefSeq" id="WP_207959177.1">
    <property type="nucleotide sequence ID" value="NZ_CP037867.1"/>
</dbReference>
<dbReference type="Gene3D" id="3.40.50.1820">
    <property type="entry name" value="alpha/beta hydrolase"/>
    <property type="match status" value="1"/>
</dbReference>
<dbReference type="SUPFAM" id="SSF53474">
    <property type="entry name" value="alpha/beta-Hydrolases"/>
    <property type="match status" value="1"/>
</dbReference>
<organism evidence="1 2">
    <name type="scientific">Hydrogenophaga pseudoflava</name>
    <name type="common">Pseudomonas carboxydoflava</name>
    <dbReference type="NCBI Taxonomy" id="47421"/>
    <lineage>
        <taxon>Bacteria</taxon>
        <taxon>Pseudomonadati</taxon>
        <taxon>Pseudomonadota</taxon>
        <taxon>Betaproteobacteria</taxon>
        <taxon>Burkholderiales</taxon>
        <taxon>Comamonadaceae</taxon>
        <taxon>Hydrogenophaga</taxon>
    </lineage>
</organism>
<evidence type="ECO:0000313" key="2">
    <source>
        <dbReference type="Proteomes" id="UP000293912"/>
    </source>
</evidence>
<dbReference type="Proteomes" id="UP000293912">
    <property type="component" value="Chromosome"/>
</dbReference>
<dbReference type="AlphaFoldDB" id="A0A4P6X680"/>
<dbReference type="KEGG" id="hpse:HPF_16280"/>
<gene>
    <name evidence="1" type="ORF">HPF_16280</name>
</gene>
<protein>
    <submittedName>
        <fullName evidence="1">Alpha/beta hydrolase family protein</fullName>
    </submittedName>
</protein>
<dbReference type="EMBL" id="CP037867">
    <property type="protein sequence ID" value="QBM29251.1"/>
    <property type="molecule type" value="Genomic_DNA"/>
</dbReference>
<accession>A0A4P6X680</accession>
<dbReference type="InterPro" id="IPR029058">
    <property type="entry name" value="AB_hydrolase_fold"/>
</dbReference>
<evidence type="ECO:0000313" key="1">
    <source>
        <dbReference type="EMBL" id="QBM29251.1"/>
    </source>
</evidence>
<reference evidence="1 2" key="1">
    <citation type="submission" date="2019-03" db="EMBL/GenBank/DDBJ databases">
        <authorList>
            <person name="Sebastian G."/>
            <person name="Baumann P."/>
            <person name="Ruckert C."/>
            <person name="Kalinowski J."/>
            <person name="Nebel B."/>
            <person name="Takors R."/>
            <person name="Blombach B."/>
        </authorList>
    </citation>
    <scope>NUCLEOTIDE SEQUENCE [LARGE SCALE GENOMIC DNA]</scope>
    <source>
        <strain evidence="1 2">DSM 1084</strain>
    </source>
</reference>
<keyword evidence="2" id="KW-1185">Reference proteome</keyword>